<keyword evidence="1" id="KW-1133">Transmembrane helix</keyword>
<feature type="transmembrane region" description="Helical" evidence="1">
    <location>
        <begin position="44"/>
        <end position="65"/>
    </location>
</feature>
<keyword evidence="3" id="KW-1185">Reference proteome</keyword>
<evidence type="ECO:0000256" key="1">
    <source>
        <dbReference type="SAM" id="Phobius"/>
    </source>
</evidence>
<sequence length="89" mass="9564">MLSDQKVCVSMYVANFGLIPMMHGLALEGASVGEGAFFGQVPGWFLYSFGALDAVMGLAVLAVYFRGDLFGTAKARECSEDGYQQLLVE</sequence>
<evidence type="ECO:0000313" key="2">
    <source>
        <dbReference type="EMBL" id="OLP85959.1"/>
    </source>
</evidence>
<protein>
    <submittedName>
        <fullName evidence="2">Uncharacterized protein</fullName>
    </submittedName>
</protein>
<dbReference type="EMBL" id="LSRX01000945">
    <property type="protein sequence ID" value="OLP85959.1"/>
    <property type="molecule type" value="Genomic_DNA"/>
</dbReference>
<evidence type="ECO:0000313" key="3">
    <source>
        <dbReference type="Proteomes" id="UP000186817"/>
    </source>
</evidence>
<dbReference type="Proteomes" id="UP000186817">
    <property type="component" value="Unassembled WGS sequence"/>
</dbReference>
<gene>
    <name evidence="2" type="ORF">AK812_SmicGene32993</name>
</gene>
<organism evidence="2 3">
    <name type="scientific">Symbiodinium microadriaticum</name>
    <name type="common">Dinoflagellate</name>
    <name type="synonym">Zooxanthella microadriatica</name>
    <dbReference type="NCBI Taxonomy" id="2951"/>
    <lineage>
        <taxon>Eukaryota</taxon>
        <taxon>Sar</taxon>
        <taxon>Alveolata</taxon>
        <taxon>Dinophyceae</taxon>
        <taxon>Suessiales</taxon>
        <taxon>Symbiodiniaceae</taxon>
        <taxon>Symbiodinium</taxon>
    </lineage>
</organism>
<dbReference type="AlphaFoldDB" id="A0A1Q9CSQ9"/>
<keyword evidence="1" id="KW-0472">Membrane</keyword>
<reference evidence="2 3" key="1">
    <citation type="submission" date="2016-02" db="EMBL/GenBank/DDBJ databases">
        <title>Genome analysis of coral dinoflagellate symbionts highlights evolutionary adaptations to a symbiotic lifestyle.</title>
        <authorList>
            <person name="Aranda M."/>
            <person name="Li Y."/>
            <person name="Liew Y.J."/>
            <person name="Baumgarten S."/>
            <person name="Simakov O."/>
            <person name="Wilson M."/>
            <person name="Piel J."/>
            <person name="Ashoor H."/>
            <person name="Bougouffa S."/>
            <person name="Bajic V.B."/>
            <person name="Ryu T."/>
            <person name="Ravasi T."/>
            <person name="Bayer T."/>
            <person name="Micklem G."/>
            <person name="Kim H."/>
            <person name="Bhak J."/>
            <person name="Lajeunesse T.C."/>
            <person name="Voolstra C.R."/>
        </authorList>
    </citation>
    <scope>NUCLEOTIDE SEQUENCE [LARGE SCALE GENOMIC DNA]</scope>
    <source>
        <strain evidence="2 3">CCMP2467</strain>
    </source>
</reference>
<accession>A0A1Q9CSQ9</accession>
<name>A0A1Q9CSQ9_SYMMI</name>
<feature type="transmembrane region" description="Helical" evidence="1">
    <location>
        <begin position="12"/>
        <end position="32"/>
    </location>
</feature>
<dbReference type="OrthoDB" id="17010at2759"/>
<keyword evidence="1" id="KW-0812">Transmembrane</keyword>
<proteinExistence type="predicted"/>
<comment type="caution">
    <text evidence="2">The sequence shown here is derived from an EMBL/GenBank/DDBJ whole genome shotgun (WGS) entry which is preliminary data.</text>
</comment>